<evidence type="ECO:0000256" key="2">
    <source>
        <dbReference type="ARBA" id="ARBA00022741"/>
    </source>
</evidence>
<evidence type="ECO:0000256" key="6">
    <source>
        <dbReference type="ARBA" id="ARBA00047984"/>
    </source>
</evidence>
<organism evidence="10 11">
    <name type="scientific">Hohenbuehelia grisea</name>
    <dbReference type="NCBI Taxonomy" id="104357"/>
    <lineage>
        <taxon>Eukaryota</taxon>
        <taxon>Fungi</taxon>
        <taxon>Dikarya</taxon>
        <taxon>Basidiomycota</taxon>
        <taxon>Agaricomycotina</taxon>
        <taxon>Agaricomycetes</taxon>
        <taxon>Agaricomycetidae</taxon>
        <taxon>Agaricales</taxon>
        <taxon>Pleurotineae</taxon>
        <taxon>Pleurotaceae</taxon>
        <taxon>Hohenbuehelia</taxon>
    </lineage>
</organism>
<feature type="compositionally biased region" description="Basic residues" evidence="7">
    <location>
        <begin position="99"/>
        <end position="108"/>
    </location>
</feature>
<gene>
    <name evidence="10" type="ORF">HGRIS_014398</name>
</gene>
<protein>
    <recommendedName>
        <fullName evidence="1">RNA helicase</fullName>
        <ecNumber evidence="1">3.6.4.13</ecNumber>
    </recommendedName>
</protein>
<dbReference type="SUPFAM" id="SSF52540">
    <property type="entry name" value="P-loop containing nucleoside triphosphate hydrolases"/>
    <property type="match status" value="1"/>
</dbReference>
<dbReference type="InterPro" id="IPR011545">
    <property type="entry name" value="DEAD/DEAH_box_helicase_dom"/>
</dbReference>
<dbReference type="Proteomes" id="UP001556367">
    <property type="component" value="Unassembled WGS sequence"/>
</dbReference>
<keyword evidence="3" id="KW-0378">Hydrolase</keyword>
<name>A0ABR3JUQ8_9AGAR</name>
<dbReference type="SMART" id="SM00487">
    <property type="entry name" value="DEXDc"/>
    <property type="match status" value="1"/>
</dbReference>
<accession>A0ABR3JUQ8</accession>
<feature type="compositionally biased region" description="Basic and acidic residues" evidence="7">
    <location>
        <begin position="138"/>
        <end position="163"/>
    </location>
</feature>
<evidence type="ECO:0000313" key="10">
    <source>
        <dbReference type="EMBL" id="KAL0959100.1"/>
    </source>
</evidence>
<dbReference type="PROSITE" id="PS51192">
    <property type="entry name" value="HELICASE_ATP_BIND_1"/>
    <property type="match status" value="1"/>
</dbReference>
<evidence type="ECO:0000259" key="8">
    <source>
        <dbReference type="PROSITE" id="PS51192"/>
    </source>
</evidence>
<feature type="region of interest" description="Disordered" evidence="7">
    <location>
        <begin position="275"/>
        <end position="325"/>
    </location>
</feature>
<feature type="compositionally biased region" description="Polar residues" evidence="7">
    <location>
        <begin position="278"/>
        <end position="288"/>
    </location>
</feature>
<keyword evidence="4" id="KW-0347">Helicase</keyword>
<dbReference type="EMBL" id="JASNQZ010000003">
    <property type="protein sequence ID" value="KAL0959100.1"/>
    <property type="molecule type" value="Genomic_DNA"/>
</dbReference>
<comment type="caution">
    <text evidence="10">The sequence shown here is derived from an EMBL/GenBank/DDBJ whole genome shotgun (WGS) entry which is preliminary data.</text>
</comment>
<evidence type="ECO:0000259" key="9">
    <source>
        <dbReference type="PROSITE" id="PS51194"/>
    </source>
</evidence>
<feature type="compositionally biased region" description="Basic and acidic residues" evidence="7">
    <location>
        <begin position="109"/>
        <end position="123"/>
    </location>
</feature>
<feature type="region of interest" description="Disordered" evidence="7">
    <location>
        <begin position="631"/>
        <end position="680"/>
    </location>
</feature>
<dbReference type="PANTHER" id="PTHR47960">
    <property type="entry name" value="DEAD-BOX ATP-DEPENDENT RNA HELICASE 50"/>
    <property type="match status" value="1"/>
</dbReference>
<dbReference type="Gene3D" id="3.40.50.300">
    <property type="entry name" value="P-loop containing nucleotide triphosphate hydrolases"/>
    <property type="match status" value="2"/>
</dbReference>
<evidence type="ECO:0000256" key="5">
    <source>
        <dbReference type="ARBA" id="ARBA00022840"/>
    </source>
</evidence>
<sequence>MSSLLSSPCSSVCGGYVHRSRASFSALMHTSSCLRKQAVAHRKPKTSRTKLAQDLKSNTKPELYDSGPSFKTAGSSSFTRDPVPHTGLPQTDNQSSQKRQLRQPRPPRRLSEEMRSRGWDVDGGRQVPSYKALRSASRFKEDRSRNGRDDASRSDARRHDADRPVVSISDRGRRSPSLRIANHLTKIQPPAPSLPALDGDFPQTFISPPLMPGLQWCLKQVLGTGAVPTAIQSLSLKHLFKKPKVHRWKQYLLASETGSGKSIAYLMPVLQALKESEGNPTPATSVETTRPRSPTDETSSVSDTSSTPEIAPVADTSSVATTPAAPQYSLNPRALILAPTHELSRQLTGFAKSLIHEIKLRILCASRANTRSTLKPSLSSSQMAQEMHKATDGEGAELHLAAAQGTHPVDMIVGTPTKLLEMARGRGWSRQIDDAPLPGDKDYNHRRQQVGTPEMGLANVEWVVVDEADVLLDPDFQETTRTLLADISAARGHPVPVIVEPIAAGEDVSKATATPLNYPFNFLLTSATIPFALSAYLEKFHPELTRLVSPNLHQLPKSLQTEYVSWSGGNKSADIERRLRRVWSEDSTSGKMQGKLSKVIIFCNKNTKVVELGEYLTEKGIQNVALTSESSARKHGSNHHLDGFLRPPVKKVPEPTSPSSSSDPAPSPTPEAAVTPMTPADAPHVMITTSLLSRGLDFAPDIRHVFIVDEPRNLIDFLHRAGRSGRAGAHGKVVIFGKMKGRGSAQAKDVRKRVATLSS</sequence>
<dbReference type="InterPro" id="IPR027417">
    <property type="entry name" value="P-loop_NTPase"/>
</dbReference>
<reference evidence="11" key="1">
    <citation type="submission" date="2024-06" db="EMBL/GenBank/DDBJ databases">
        <title>Multi-omics analyses provide insights into the biosynthesis of the anticancer antibiotic pleurotin in Hohenbuehelia grisea.</title>
        <authorList>
            <person name="Weaver J.A."/>
            <person name="Alberti F."/>
        </authorList>
    </citation>
    <scope>NUCLEOTIDE SEQUENCE [LARGE SCALE GENOMIC DNA]</scope>
    <source>
        <strain evidence="11">T-177</strain>
    </source>
</reference>
<evidence type="ECO:0000256" key="7">
    <source>
        <dbReference type="SAM" id="MobiDB-lite"/>
    </source>
</evidence>
<dbReference type="EC" id="3.6.4.13" evidence="1"/>
<feature type="compositionally biased region" description="Basic residues" evidence="7">
    <location>
        <begin position="38"/>
        <end position="48"/>
    </location>
</feature>
<evidence type="ECO:0000256" key="1">
    <source>
        <dbReference type="ARBA" id="ARBA00012552"/>
    </source>
</evidence>
<keyword evidence="5" id="KW-0067">ATP-binding</keyword>
<feature type="region of interest" description="Disordered" evidence="7">
    <location>
        <begin position="37"/>
        <end position="176"/>
    </location>
</feature>
<dbReference type="Pfam" id="PF00271">
    <property type="entry name" value="Helicase_C"/>
    <property type="match status" value="1"/>
</dbReference>
<comment type="catalytic activity">
    <reaction evidence="6">
        <text>ATP + H2O = ADP + phosphate + H(+)</text>
        <dbReference type="Rhea" id="RHEA:13065"/>
        <dbReference type="ChEBI" id="CHEBI:15377"/>
        <dbReference type="ChEBI" id="CHEBI:15378"/>
        <dbReference type="ChEBI" id="CHEBI:30616"/>
        <dbReference type="ChEBI" id="CHEBI:43474"/>
        <dbReference type="ChEBI" id="CHEBI:456216"/>
        <dbReference type="EC" id="3.6.4.13"/>
    </reaction>
</comment>
<dbReference type="InterPro" id="IPR001650">
    <property type="entry name" value="Helicase_C-like"/>
</dbReference>
<dbReference type="InterPro" id="IPR014001">
    <property type="entry name" value="Helicase_ATP-bd"/>
</dbReference>
<feature type="domain" description="Helicase C-terminal" evidence="9">
    <location>
        <begin position="574"/>
        <end position="759"/>
    </location>
</feature>
<keyword evidence="2" id="KW-0547">Nucleotide-binding</keyword>
<proteinExistence type="predicted"/>
<dbReference type="Pfam" id="PF00270">
    <property type="entry name" value="DEAD"/>
    <property type="match status" value="1"/>
</dbReference>
<feature type="compositionally biased region" description="Low complexity" evidence="7">
    <location>
        <begin position="296"/>
        <end position="309"/>
    </location>
</feature>
<dbReference type="SMART" id="SM00490">
    <property type="entry name" value="HELICc"/>
    <property type="match status" value="1"/>
</dbReference>
<evidence type="ECO:0000313" key="11">
    <source>
        <dbReference type="Proteomes" id="UP001556367"/>
    </source>
</evidence>
<keyword evidence="11" id="KW-1185">Reference proteome</keyword>
<feature type="compositionally biased region" description="Basic and acidic residues" evidence="7">
    <location>
        <begin position="51"/>
        <end position="63"/>
    </location>
</feature>
<evidence type="ECO:0000256" key="3">
    <source>
        <dbReference type="ARBA" id="ARBA00022801"/>
    </source>
</evidence>
<feature type="domain" description="Helicase ATP-binding" evidence="8">
    <location>
        <begin position="242"/>
        <end position="547"/>
    </location>
</feature>
<dbReference type="PROSITE" id="PS51194">
    <property type="entry name" value="HELICASE_CTER"/>
    <property type="match status" value="1"/>
</dbReference>
<evidence type="ECO:0000256" key="4">
    <source>
        <dbReference type="ARBA" id="ARBA00022806"/>
    </source>
</evidence>